<dbReference type="CDD" id="cd07035">
    <property type="entry name" value="TPP_PYR_POX_like"/>
    <property type="match status" value="1"/>
</dbReference>
<dbReference type="InterPro" id="IPR000399">
    <property type="entry name" value="TPP-bd_CS"/>
</dbReference>
<dbReference type="SUPFAM" id="SSF52518">
    <property type="entry name" value="Thiamin diphosphate-binding fold (THDP-binding)"/>
    <property type="match status" value="2"/>
</dbReference>
<dbReference type="GO" id="GO:0005948">
    <property type="term" value="C:acetolactate synthase complex"/>
    <property type="evidence" value="ECO:0007669"/>
    <property type="project" value="TreeGrafter"/>
</dbReference>
<dbReference type="GO" id="GO:0050660">
    <property type="term" value="F:flavin adenine dinucleotide binding"/>
    <property type="evidence" value="ECO:0007669"/>
    <property type="project" value="TreeGrafter"/>
</dbReference>
<reference evidence="8" key="1">
    <citation type="submission" date="2018-05" db="EMBL/GenBank/DDBJ databases">
        <authorList>
            <person name="Lanie J.A."/>
            <person name="Ng W.-L."/>
            <person name="Kazmierczak K.M."/>
            <person name="Andrzejewski T.M."/>
            <person name="Davidsen T.M."/>
            <person name="Wayne K.J."/>
            <person name="Tettelin H."/>
            <person name="Glass J.I."/>
            <person name="Rusch D."/>
            <person name="Podicherti R."/>
            <person name="Tsui H.-C.T."/>
            <person name="Winkler M.E."/>
        </authorList>
    </citation>
    <scope>NUCLEOTIDE SEQUENCE</scope>
</reference>
<sequence>MGELMSGKQAVLEMLKAEGIEYIFGNPGTSEGPLIDMLGNYPEFKYVMALQESVAIGMGESYARSTQKTAFVSLHVDSGLANGIALMLDALNTGTPLVVTSCNYDSRKINENKTDLAELVRPVTKWSVELDIAEQIPSVMRRAFNEANSHPKGPVYVGFTANALEGMADMNIVPSSDIHDNVRPDPTGIEKAAELLISAKSPLLMVGDRASDDDALEEAVQLAELAGLPVYQSRGAEVSFPTTHPQYLGVHSLRVAAHREALKGYDLIITVGTDTFDELFYWGDVILGENTKLVHIDPIPGRVGKSEPTDVGIISNCKSGLRELIEHISGRLDSTEVDKRRESVVQQSEEEKKLYEDSVSSRWNNKPMPPARMMYELSKAIPKNTIVVNDSVSNNGASRHYFIAEKRDDMRGVRGQSIGGGIGATMGTKCAFPDRPVIGIIGDGSAMMTIQGLWTAANDDIPCVFVICNNGMYRVLKVNFNIYQTEVLSEPEPAGENLLYSNFDTPFDISEIAKGMGIQSERVTDPDEIGPAIQRALSANKPSVIDVVIDGSL</sequence>
<evidence type="ECO:0000256" key="3">
    <source>
        <dbReference type="ARBA" id="ARBA00023052"/>
    </source>
</evidence>
<evidence type="ECO:0000259" key="7">
    <source>
        <dbReference type="Pfam" id="PF02776"/>
    </source>
</evidence>
<evidence type="ECO:0000256" key="1">
    <source>
        <dbReference type="ARBA" id="ARBA00001964"/>
    </source>
</evidence>
<proteinExistence type="inferred from homology"/>
<dbReference type="Pfam" id="PF02775">
    <property type="entry name" value="TPP_enzyme_C"/>
    <property type="match status" value="1"/>
</dbReference>
<comment type="similarity">
    <text evidence="2 4">Belongs to the TPP enzyme family.</text>
</comment>
<dbReference type="Gene3D" id="3.40.50.1220">
    <property type="entry name" value="TPP-binding domain"/>
    <property type="match status" value="1"/>
</dbReference>
<dbReference type="Pfam" id="PF00205">
    <property type="entry name" value="TPP_enzyme_M"/>
    <property type="match status" value="1"/>
</dbReference>
<dbReference type="Pfam" id="PF02776">
    <property type="entry name" value="TPP_enzyme_N"/>
    <property type="match status" value="1"/>
</dbReference>
<dbReference type="GO" id="GO:0009097">
    <property type="term" value="P:isoleucine biosynthetic process"/>
    <property type="evidence" value="ECO:0007669"/>
    <property type="project" value="TreeGrafter"/>
</dbReference>
<evidence type="ECO:0000259" key="6">
    <source>
        <dbReference type="Pfam" id="PF02775"/>
    </source>
</evidence>
<feature type="domain" description="Thiamine pyrophosphate enzyme N-terminal TPP-binding" evidence="7">
    <location>
        <begin position="5"/>
        <end position="112"/>
    </location>
</feature>
<evidence type="ECO:0008006" key="9">
    <source>
        <dbReference type="Google" id="ProtNLM"/>
    </source>
</evidence>
<evidence type="ECO:0000256" key="4">
    <source>
        <dbReference type="RuleBase" id="RU362132"/>
    </source>
</evidence>
<feature type="domain" description="Thiamine pyrophosphate enzyme TPP-binding" evidence="6">
    <location>
        <begin position="416"/>
        <end position="547"/>
    </location>
</feature>
<dbReference type="InterPro" id="IPR012001">
    <property type="entry name" value="Thiamin_PyroP_enz_TPP-bd_dom"/>
</dbReference>
<feature type="domain" description="Thiamine pyrophosphate enzyme central" evidence="5">
    <location>
        <begin position="189"/>
        <end position="324"/>
    </location>
</feature>
<protein>
    <recommendedName>
        <fullName evidence="9">Thiamine pyrophosphate-binding protein</fullName>
    </recommendedName>
</protein>
<evidence type="ECO:0000259" key="5">
    <source>
        <dbReference type="Pfam" id="PF00205"/>
    </source>
</evidence>
<dbReference type="PANTHER" id="PTHR18968:SF13">
    <property type="entry name" value="ACETOLACTATE SYNTHASE CATALYTIC SUBUNIT, MITOCHONDRIAL"/>
    <property type="match status" value="1"/>
</dbReference>
<dbReference type="PANTHER" id="PTHR18968">
    <property type="entry name" value="THIAMINE PYROPHOSPHATE ENZYMES"/>
    <property type="match status" value="1"/>
</dbReference>
<comment type="cofactor">
    <cofactor evidence="1">
        <name>thiamine diphosphate</name>
        <dbReference type="ChEBI" id="CHEBI:58937"/>
    </cofactor>
</comment>
<accession>A0A381Z1K9</accession>
<organism evidence="8">
    <name type="scientific">marine metagenome</name>
    <dbReference type="NCBI Taxonomy" id="408172"/>
    <lineage>
        <taxon>unclassified sequences</taxon>
        <taxon>metagenomes</taxon>
        <taxon>ecological metagenomes</taxon>
    </lineage>
</organism>
<dbReference type="GO" id="GO:0030976">
    <property type="term" value="F:thiamine pyrophosphate binding"/>
    <property type="evidence" value="ECO:0007669"/>
    <property type="project" value="InterPro"/>
</dbReference>
<keyword evidence="3 4" id="KW-0786">Thiamine pyrophosphate</keyword>
<evidence type="ECO:0000313" key="8">
    <source>
        <dbReference type="EMBL" id="SVA83196.1"/>
    </source>
</evidence>
<dbReference type="InterPro" id="IPR011766">
    <property type="entry name" value="TPP_enzyme_TPP-bd"/>
</dbReference>
<dbReference type="AlphaFoldDB" id="A0A381Z1K9"/>
<dbReference type="GO" id="GO:0000287">
    <property type="term" value="F:magnesium ion binding"/>
    <property type="evidence" value="ECO:0007669"/>
    <property type="project" value="InterPro"/>
</dbReference>
<dbReference type="EMBL" id="UINC01019625">
    <property type="protein sequence ID" value="SVA83196.1"/>
    <property type="molecule type" value="Genomic_DNA"/>
</dbReference>
<dbReference type="InterPro" id="IPR029035">
    <property type="entry name" value="DHS-like_NAD/FAD-binding_dom"/>
</dbReference>
<gene>
    <name evidence="8" type="ORF">METZ01_LOCUS136050</name>
</gene>
<dbReference type="InterPro" id="IPR045229">
    <property type="entry name" value="TPP_enz"/>
</dbReference>
<evidence type="ECO:0000256" key="2">
    <source>
        <dbReference type="ARBA" id="ARBA00007812"/>
    </source>
</evidence>
<dbReference type="SUPFAM" id="SSF52467">
    <property type="entry name" value="DHS-like NAD/FAD-binding domain"/>
    <property type="match status" value="1"/>
</dbReference>
<dbReference type="GO" id="GO:0003984">
    <property type="term" value="F:acetolactate synthase activity"/>
    <property type="evidence" value="ECO:0007669"/>
    <property type="project" value="TreeGrafter"/>
</dbReference>
<dbReference type="InterPro" id="IPR012000">
    <property type="entry name" value="Thiamin_PyroP_enz_cen_dom"/>
</dbReference>
<name>A0A381Z1K9_9ZZZZ</name>
<dbReference type="PROSITE" id="PS00187">
    <property type="entry name" value="TPP_ENZYMES"/>
    <property type="match status" value="1"/>
</dbReference>
<dbReference type="GO" id="GO:0009099">
    <property type="term" value="P:L-valine biosynthetic process"/>
    <property type="evidence" value="ECO:0007669"/>
    <property type="project" value="TreeGrafter"/>
</dbReference>
<dbReference type="Gene3D" id="3.40.50.970">
    <property type="match status" value="2"/>
</dbReference>
<dbReference type="CDD" id="cd02002">
    <property type="entry name" value="TPP_BFDC"/>
    <property type="match status" value="1"/>
</dbReference>
<dbReference type="InterPro" id="IPR029061">
    <property type="entry name" value="THDP-binding"/>
</dbReference>